<dbReference type="Proteomes" id="UP000603904">
    <property type="component" value="Unassembled WGS sequence"/>
</dbReference>
<protein>
    <submittedName>
        <fullName evidence="1">Uncharacterized protein</fullName>
    </submittedName>
</protein>
<evidence type="ECO:0000313" key="2">
    <source>
        <dbReference type="Proteomes" id="UP000603904"/>
    </source>
</evidence>
<evidence type="ECO:0000313" key="1">
    <source>
        <dbReference type="EMBL" id="GIH44405.1"/>
    </source>
</evidence>
<keyword evidence="2" id="KW-1185">Reference proteome</keyword>
<name>A0ABQ4GBD8_9ACTN</name>
<accession>A0ABQ4GBD8</accession>
<comment type="caution">
    <text evidence="1">The sequence shown here is derived from an EMBL/GenBank/DDBJ whole genome shotgun (WGS) entry which is preliminary data.</text>
</comment>
<sequence length="76" mass="8077">MPAVERSCKRLEILCAASGHHDAQGPKLHAEYPLPAAKEDARVALVLFDPGADKSPTWSAFSQCDKGVAGSIKFAL</sequence>
<proteinExistence type="predicted"/>
<reference evidence="1 2" key="1">
    <citation type="submission" date="2021-01" db="EMBL/GenBank/DDBJ databases">
        <title>Whole genome shotgun sequence of Microbispora corallina NBRC 16416.</title>
        <authorList>
            <person name="Komaki H."/>
            <person name="Tamura T."/>
        </authorList>
    </citation>
    <scope>NUCLEOTIDE SEQUENCE [LARGE SCALE GENOMIC DNA]</scope>
    <source>
        <strain evidence="1 2">NBRC 16416</strain>
    </source>
</reference>
<dbReference type="EMBL" id="BOOC01000058">
    <property type="protein sequence ID" value="GIH44405.1"/>
    <property type="molecule type" value="Genomic_DNA"/>
</dbReference>
<organism evidence="1 2">
    <name type="scientific">Microbispora corallina</name>
    <dbReference type="NCBI Taxonomy" id="83302"/>
    <lineage>
        <taxon>Bacteria</taxon>
        <taxon>Bacillati</taxon>
        <taxon>Actinomycetota</taxon>
        <taxon>Actinomycetes</taxon>
        <taxon>Streptosporangiales</taxon>
        <taxon>Streptosporangiaceae</taxon>
        <taxon>Microbispora</taxon>
    </lineage>
</organism>
<gene>
    <name evidence="1" type="ORF">Mco01_74050</name>
</gene>